<dbReference type="AlphaFoldDB" id="A0A914UPE7"/>
<feature type="chain" id="PRO_5037344373" evidence="1">
    <location>
        <begin position="17"/>
        <end position="228"/>
    </location>
</feature>
<reference evidence="3" key="1">
    <citation type="submission" date="2022-11" db="UniProtKB">
        <authorList>
            <consortium name="WormBaseParasite"/>
        </authorList>
    </citation>
    <scope>IDENTIFICATION</scope>
</reference>
<evidence type="ECO:0000313" key="2">
    <source>
        <dbReference type="Proteomes" id="UP000887566"/>
    </source>
</evidence>
<organism evidence="2 3">
    <name type="scientific">Plectus sambesii</name>
    <dbReference type="NCBI Taxonomy" id="2011161"/>
    <lineage>
        <taxon>Eukaryota</taxon>
        <taxon>Metazoa</taxon>
        <taxon>Ecdysozoa</taxon>
        <taxon>Nematoda</taxon>
        <taxon>Chromadorea</taxon>
        <taxon>Plectida</taxon>
        <taxon>Plectina</taxon>
        <taxon>Plectoidea</taxon>
        <taxon>Plectidae</taxon>
        <taxon>Plectus</taxon>
    </lineage>
</organism>
<proteinExistence type="predicted"/>
<keyword evidence="2" id="KW-1185">Reference proteome</keyword>
<protein>
    <submittedName>
        <fullName evidence="3">Uncharacterized protein</fullName>
    </submittedName>
</protein>
<accession>A0A914UPE7</accession>
<feature type="signal peptide" evidence="1">
    <location>
        <begin position="1"/>
        <end position="16"/>
    </location>
</feature>
<sequence>MFRLALTAVLLVGVSGNLIFRSLQNNNTPCFTKCVDNGNTATYGKLFGNIDEICTSIAEARDCVAKCNVPFNPFDMKTVRSICSEERRADFKKHFVCYKEQIYATNERCNKMCGSIGKMVGDMRRTVAFLNKRECFNVSALFDSMGEMCTTVKCYARCNRDSFNELCRQSDPTAGSFMQQFHEDTLTAMNEDLNQFGMRNFMKGILPKECHYMFNPAQLFNDHVFELE</sequence>
<evidence type="ECO:0000256" key="1">
    <source>
        <dbReference type="SAM" id="SignalP"/>
    </source>
</evidence>
<keyword evidence="1" id="KW-0732">Signal</keyword>
<dbReference type="Proteomes" id="UP000887566">
    <property type="component" value="Unplaced"/>
</dbReference>
<name>A0A914UPE7_9BILA</name>
<evidence type="ECO:0000313" key="3">
    <source>
        <dbReference type="WBParaSite" id="PSAMB.scaffold1155size35176.g11424.t1"/>
    </source>
</evidence>
<dbReference type="WBParaSite" id="PSAMB.scaffold1155size35176.g11424.t1">
    <property type="protein sequence ID" value="PSAMB.scaffold1155size35176.g11424.t1"/>
    <property type="gene ID" value="PSAMB.scaffold1155size35176.g11424"/>
</dbReference>